<dbReference type="InterPro" id="IPR011978">
    <property type="entry name" value="YgfB-like"/>
</dbReference>
<name>A0AB36JSV1_9GAMM</name>
<dbReference type="Gene3D" id="3.10.450.50">
    <property type="match status" value="1"/>
</dbReference>
<dbReference type="EMBL" id="MUEK01000013">
    <property type="protein sequence ID" value="OOE38824.1"/>
    <property type="molecule type" value="Genomic_DNA"/>
</dbReference>
<dbReference type="InterPro" id="IPR036255">
    <property type="entry name" value="YgfB-like_sf"/>
</dbReference>
<dbReference type="AlphaFoldDB" id="A0AB36JSV1"/>
<protein>
    <submittedName>
        <fullName evidence="1">Prepilin peptidase</fullName>
    </submittedName>
</protein>
<dbReference type="Pfam" id="PF02810">
    <property type="entry name" value="SEC-C"/>
    <property type="match status" value="1"/>
</dbReference>
<dbReference type="SUPFAM" id="SSF101327">
    <property type="entry name" value="YgfB-like"/>
    <property type="match status" value="1"/>
</dbReference>
<dbReference type="RefSeq" id="WP_069362034.1">
    <property type="nucleotide sequence ID" value="NZ_CP040021.1"/>
</dbReference>
<dbReference type="Pfam" id="PF03695">
    <property type="entry name" value="UPF0149"/>
    <property type="match status" value="1"/>
</dbReference>
<sequence length="212" mass="23255">MSTLVTLSEHWEGMPASFIEGALLAANICPAPLDPDTWLSVLVTAGVEEDGEVVSLNQDDKQVVLAHLEQQYHALMRNDYVLPDSLMLSMRGEHAQAFAEGFLAVWPYVEPHWHEVTLNDGSRRMLSALVTSMLLLHDEAGTLAQMKEVGIDVEPGQYMEQLDLMIQEVAKAADEAQQGTHGAHQVNPFKSIGRNDPCPCGSGAKFKKCCGR</sequence>
<evidence type="ECO:0000313" key="2">
    <source>
        <dbReference type="Proteomes" id="UP000189021"/>
    </source>
</evidence>
<comment type="caution">
    <text evidence="1">The sequence shown here is derived from an EMBL/GenBank/DDBJ whole genome shotgun (WGS) entry which is preliminary data.</text>
</comment>
<dbReference type="InterPro" id="IPR004027">
    <property type="entry name" value="SEC_C_motif"/>
</dbReference>
<reference evidence="1 2" key="1">
    <citation type="journal article" date="2017" name="Genome Announc.">
        <title>Draft Genome Sequences of Salinivibrio proteolyticus, Salinivibrio sharmensis, Salinivibrio siamensis, Salinivibrio costicola subsp. alcaliphilus, Salinivibrio costicola subsp. vallismortis, and 29 New Isolates Belonging to the Genus Salinivibrio.</title>
        <authorList>
            <person name="Lopez-Hermoso C."/>
            <person name="de la Haba R.R."/>
            <person name="Sanchez-Porro C."/>
            <person name="Bayliss S.C."/>
            <person name="Feil E.J."/>
            <person name="Ventosa A."/>
        </authorList>
    </citation>
    <scope>NUCLEOTIDE SEQUENCE [LARGE SCALE GENOMIC DNA]</scope>
    <source>
        <strain evidence="1 2">AL184</strain>
    </source>
</reference>
<dbReference type="Proteomes" id="UP000189021">
    <property type="component" value="Unassembled WGS sequence"/>
</dbReference>
<organism evidence="1 2">
    <name type="scientific">Salinivibrio kushneri</name>
    <dbReference type="NCBI Taxonomy" id="1908198"/>
    <lineage>
        <taxon>Bacteria</taxon>
        <taxon>Pseudomonadati</taxon>
        <taxon>Pseudomonadota</taxon>
        <taxon>Gammaproteobacteria</taxon>
        <taxon>Vibrionales</taxon>
        <taxon>Vibrionaceae</taxon>
        <taxon>Salinivibrio</taxon>
    </lineage>
</organism>
<keyword evidence="2" id="KW-1185">Reference proteome</keyword>
<accession>A0AB36JSV1</accession>
<dbReference type="SUPFAM" id="SSF103642">
    <property type="entry name" value="Sec-C motif"/>
    <property type="match status" value="1"/>
</dbReference>
<gene>
    <name evidence="1" type="ORF">BZG00_12530</name>
</gene>
<evidence type="ECO:0000313" key="1">
    <source>
        <dbReference type="EMBL" id="OOE38824.1"/>
    </source>
</evidence>
<proteinExistence type="predicted"/>